<dbReference type="KEGG" id="aaci:ASQ49_12770"/>
<evidence type="ECO:0000256" key="4">
    <source>
        <dbReference type="ARBA" id="ARBA00022917"/>
    </source>
</evidence>
<dbReference type="EC" id="2.1.2.9" evidence="2 5"/>
<dbReference type="InterPro" id="IPR005793">
    <property type="entry name" value="Formyl_trans_C"/>
</dbReference>
<dbReference type="Pfam" id="PF00551">
    <property type="entry name" value="Formyl_trans_N"/>
    <property type="match status" value="1"/>
</dbReference>
<name>A0A142KEE7_9ACTN</name>
<dbReference type="Pfam" id="PF02911">
    <property type="entry name" value="Formyl_trans_C"/>
    <property type="match status" value="1"/>
</dbReference>
<evidence type="ECO:0000256" key="3">
    <source>
        <dbReference type="ARBA" id="ARBA00022679"/>
    </source>
</evidence>
<feature type="domain" description="Formyl transferase N-terminal" evidence="6">
    <location>
        <begin position="1"/>
        <end position="174"/>
    </location>
</feature>
<dbReference type="EMBL" id="CP014352">
    <property type="protein sequence ID" value="AMS04485.1"/>
    <property type="molecule type" value="Genomic_DNA"/>
</dbReference>
<evidence type="ECO:0000259" key="6">
    <source>
        <dbReference type="Pfam" id="PF00551"/>
    </source>
</evidence>
<evidence type="ECO:0000313" key="11">
    <source>
        <dbReference type="Proteomes" id="UP000178666"/>
    </source>
</evidence>
<dbReference type="InterPro" id="IPR002376">
    <property type="entry name" value="Formyl_transf_N"/>
</dbReference>
<evidence type="ECO:0000256" key="5">
    <source>
        <dbReference type="HAMAP-Rule" id="MF_00182"/>
    </source>
</evidence>
<dbReference type="Proteomes" id="UP000075221">
    <property type="component" value="Chromosome"/>
</dbReference>
<dbReference type="InterPro" id="IPR005794">
    <property type="entry name" value="Fmt"/>
</dbReference>
<evidence type="ECO:0000313" key="8">
    <source>
        <dbReference type="EMBL" id="AMS04485.1"/>
    </source>
</evidence>
<dbReference type="GO" id="GO:0004479">
    <property type="term" value="F:methionyl-tRNA formyltransferase activity"/>
    <property type="evidence" value="ECO:0007669"/>
    <property type="project" value="UniProtKB-UniRule"/>
</dbReference>
<feature type="domain" description="Formyl transferase C-terminal" evidence="7">
    <location>
        <begin position="203"/>
        <end position="299"/>
    </location>
</feature>
<dbReference type="EMBL" id="CP015970">
    <property type="protein sequence ID" value="AOZ45978.1"/>
    <property type="molecule type" value="Genomic_DNA"/>
</dbReference>
<keyword evidence="4 5" id="KW-0648">Protein biosynthesis</keyword>
<evidence type="ECO:0000313" key="10">
    <source>
        <dbReference type="Proteomes" id="UP000075221"/>
    </source>
</evidence>
<dbReference type="InterPro" id="IPR044135">
    <property type="entry name" value="Met-tRNA-FMT_C"/>
</dbReference>
<dbReference type="PANTHER" id="PTHR11138">
    <property type="entry name" value="METHIONYL-TRNA FORMYLTRANSFERASE"/>
    <property type="match status" value="1"/>
</dbReference>
<evidence type="ECO:0000259" key="7">
    <source>
        <dbReference type="Pfam" id="PF02911"/>
    </source>
</evidence>
<dbReference type="PANTHER" id="PTHR11138:SF5">
    <property type="entry name" value="METHIONYL-TRNA FORMYLTRANSFERASE, MITOCHONDRIAL"/>
    <property type="match status" value="1"/>
</dbReference>
<dbReference type="AlphaFoldDB" id="A0A142KEE7"/>
<keyword evidence="11" id="KW-1185">Reference proteome</keyword>
<dbReference type="InterPro" id="IPR036477">
    <property type="entry name" value="Formyl_transf_N_sf"/>
</dbReference>
<dbReference type="HAMAP" id="MF_00182">
    <property type="entry name" value="Formyl_trans"/>
    <property type="match status" value="1"/>
</dbReference>
<dbReference type="RefSeq" id="WP_028700993.1">
    <property type="nucleotide sequence ID" value="NZ_CP013126.1"/>
</dbReference>
<reference evidence="8 10" key="2">
    <citation type="submission" date="2016-02" db="EMBL/GenBank/DDBJ databases">
        <title>Complete Genome Sequence of Propionibacterium acidipropionici ATCC 55737.</title>
        <authorList>
            <person name="Luna Flores C.H."/>
            <person name="Nielsen L.K."/>
            <person name="Marcellin E."/>
        </authorList>
    </citation>
    <scope>NUCLEOTIDE SEQUENCE [LARGE SCALE GENOMIC DNA]</scope>
    <source>
        <strain evidence="8 10">ATCC 55737</strain>
    </source>
</reference>
<dbReference type="SUPFAM" id="SSF50486">
    <property type="entry name" value="FMT C-terminal domain-like"/>
    <property type="match status" value="1"/>
</dbReference>
<feature type="binding site" evidence="5">
    <location>
        <begin position="110"/>
        <end position="113"/>
    </location>
    <ligand>
        <name>(6S)-5,6,7,8-tetrahydrofolate</name>
        <dbReference type="ChEBI" id="CHEBI:57453"/>
    </ligand>
</feature>
<proteinExistence type="inferred from homology"/>
<dbReference type="Gene3D" id="3.40.50.12230">
    <property type="match status" value="1"/>
</dbReference>
<keyword evidence="3 5" id="KW-0808">Transferase</keyword>
<dbReference type="InterPro" id="IPR011034">
    <property type="entry name" value="Formyl_transferase-like_C_sf"/>
</dbReference>
<dbReference type="SUPFAM" id="SSF53328">
    <property type="entry name" value="Formyltransferase"/>
    <property type="match status" value="1"/>
</dbReference>
<dbReference type="CDD" id="cd08646">
    <property type="entry name" value="FMT_core_Met-tRNA-FMT_N"/>
    <property type="match status" value="1"/>
</dbReference>
<gene>
    <name evidence="5" type="primary">fmt</name>
    <name evidence="9" type="ORF">A8L58_03760</name>
    <name evidence="8" type="ORF">AXH35_02295</name>
</gene>
<dbReference type="GO" id="GO:0005829">
    <property type="term" value="C:cytosol"/>
    <property type="evidence" value="ECO:0007669"/>
    <property type="project" value="TreeGrafter"/>
</dbReference>
<dbReference type="OrthoDB" id="9802815at2"/>
<comment type="similarity">
    <text evidence="1 5">Belongs to the Fmt family.</text>
</comment>
<evidence type="ECO:0000313" key="9">
    <source>
        <dbReference type="EMBL" id="AOZ45978.1"/>
    </source>
</evidence>
<dbReference type="CDD" id="cd08704">
    <property type="entry name" value="Met_tRNA_FMT_C"/>
    <property type="match status" value="1"/>
</dbReference>
<organism evidence="8 10">
    <name type="scientific">Acidipropionibacterium acidipropionici</name>
    <dbReference type="NCBI Taxonomy" id="1748"/>
    <lineage>
        <taxon>Bacteria</taxon>
        <taxon>Bacillati</taxon>
        <taxon>Actinomycetota</taxon>
        <taxon>Actinomycetes</taxon>
        <taxon>Propionibacteriales</taxon>
        <taxon>Propionibacteriaceae</taxon>
        <taxon>Acidipropionibacterium</taxon>
    </lineage>
</organism>
<comment type="function">
    <text evidence="5">Attaches a formyl group to the free amino group of methionyl-tRNA(fMet). The formyl group appears to play a dual role in the initiator identity of N-formylmethionyl-tRNA by promoting its recognition by IF2 and preventing the misappropriation of this tRNA by the elongation apparatus.</text>
</comment>
<dbReference type="NCBIfam" id="TIGR00460">
    <property type="entry name" value="fmt"/>
    <property type="match status" value="1"/>
</dbReference>
<comment type="catalytic activity">
    <reaction evidence="5">
        <text>L-methionyl-tRNA(fMet) + (6R)-10-formyltetrahydrofolate = N-formyl-L-methionyl-tRNA(fMet) + (6S)-5,6,7,8-tetrahydrofolate + H(+)</text>
        <dbReference type="Rhea" id="RHEA:24380"/>
        <dbReference type="Rhea" id="RHEA-COMP:9952"/>
        <dbReference type="Rhea" id="RHEA-COMP:9953"/>
        <dbReference type="ChEBI" id="CHEBI:15378"/>
        <dbReference type="ChEBI" id="CHEBI:57453"/>
        <dbReference type="ChEBI" id="CHEBI:78530"/>
        <dbReference type="ChEBI" id="CHEBI:78844"/>
        <dbReference type="ChEBI" id="CHEBI:195366"/>
        <dbReference type="EC" id="2.1.2.9"/>
    </reaction>
</comment>
<dbReference type="GeneID" id="88085879"/>
<dbReference type="Proteomes" id="UP000178666">
    <property type="component" value="Chromosome"/>
</dbReference>
<evidence type="ECO:0000256" key="1">
    <source>
        <dbReference type="ARBA" id="ARBA00010699"/>
    </source>
</evidence>
<sequence length="308" mass="32753">MRILFAGTPATACPTLAALDDDPRHEVVAVLTRPDAAQGRHRTPRPSPVAVEAGNRKIPVIRAASVRSGQAHDLIAALDVDIAVVVAYGGLIPADLLEAPRHGWINLHFSVLPRWRGAAPVQRAIMAGDRSLGATVFQLVEELDAGPVYTSASYPLRTDDTAGSVLKRLSHDATVLVTDALTEIGNGEQPEPQPDEGITTAPKLTTDDARIDPSWHAVDIDRLVRGTSPAPGAWAELDGERFKVLLTRVWAQPVDLAPGELRADKKHLLMGAGGGAVELLTVQPFGRRAMPGADWARGANLAPGTRLD</sequence>
<accession>A0A142KEE7</accession>
<evidence type="ECO:0000256" key="2">
    <source>
        <dbReference type="ARBA" id="ARBA00012261"/>
    </source>
</evidence>
<dbReference type="InterPro" id="IPR041711">
    <property type="entry name" value="Met-tRNA-FMT_N"/>
</dbReference>
<protein>
    <recommendedName>
        <fullName evidence="2 5">Methionyl-tRNA formyltransferase</fullName>
        <ecNumber evidence="2 5">2.1.2.9</ecNumber>
    </recommendedName>
</protein>
<reference evidence="9 11" key="1">
    <citation type="journal article" date="2016" name="Plant Dis.">
        <title>Improved production of propionic acid using genome shuffling.</title>
        <authorList>
            <person name="Luna-Flores C.H."/>
            <person name="Palfreyman R.W."/>
            <person name="Kromer J.O."/>
            <person name="Nielsen L.K."/>
            <person name="Marcellin E."/>
        </authorList>
    </citation>
    <scope>NUCLEOTIDE SEQUENCE [LARGE SCALE GENOMIC DNA]</scope>
    <source>
        <strain evidence="9 11">F3E8</strain>
    </source>
</reference>